<evidence type="ECO:0000256" key="2">
    <source>
        <dbReference type="ARBA" id="ARBA00022803"/>
    </source>
</evidence>
<evidence type="ECO:0000256" key="3">
    <source>
        <dbReference type="PROSITE-ProRule" id="PRU00339"/>
    </source>
</evidence>
<dbReference type="PANTHER" id="PTHR45586:SF1">
    <property type="entry name" value="LIPOPOLYSACCHARIDE ASSEMBLY PROTEIN B"/>
    <property type="match status" value="1"/>
</dbReference>
<dbReference type="Proteomes" id="UP000013042">
    <property type="component" value="Unassembled WGS sequence"/>
</dbReference>
<organism evidence="4 5">
    <name type="scientific">Thauera aminoaromatica S2</name>
    <dbReference type="NCBI Taxonomy" id="1234381"/>
    <lineage>
        <taxon>Bacteria</taxon>
        <taxon>Pseudomonadati</taxon>
        <taxon>Pseudomonadota</taxon>
        <taxon>Betaproteobacteria</taxon>
        <taxon>Rhodocyclales</taxon>
        <taxon>Zoogloeaceae</taxon>
        <taxon>Thauera</taxon>
    </lineage>
</organism>
<dbReference type="PANTHER" id="PTHR45586">
    <property type="entry name" value="TPR REPEAT-CONTAINING PROTEIN PA4667"/>
    <property type="match status" value="1"/>
</dbReference>
<comment type="caution">
    <text evidence="4">The sequence shown here is derived from an EMBL/GenBank/DDBJ whole genome shotgun (WGS) entry which is preliminary data.</text>
</comment>
<feature type="repeat" description="TPR" evidence="3">
    <location>
        <begin position="378"/>
        <end position="411"/>
    </location>
</feature>
<dbReference type="InterPro" id="IPR019734">
    <property type="entry name" value="TPR_rpt"/>
</dbReference>
<dbReference type="Gene3D" id="1.25.40.10">
    <property type="entry name" value="Tetratricopeptide repeat domain"/>
    <property type="match status" value="4"/>
</dbReference>
<dbReference type="InterPro" id="IPR011990">
    <property type="entry name" value="TPR-like_helical_dom_sf"/>
</dbReference>
<dbReference type="Pfam" id="PF14559">
    <property type="entry name" value="TPR_19"/>
    <property type="match status" value="2"/>
</dbReference>
<dbReference type="EMBL" id="AMXD01000087">
    <property type="protein sequence ID" value="ENO84357.1"/>
    <property type="molecule type" value="Genomic_DNA"/>
</dbReference>
<dbReference type="NCBIfam" id="TIGR02917">
    <property type="entry name" value="PEP_TPR_lipo"/>
    <property type="match status" value="1"/>
</dbReference>
<dbReference type="SUPFAM" id="SSF48452">
    <property type="entry name" value="TPR-like"/>
    <property type="match status" value="4"/>
</dbReference>
<gene>
    <name evidence="4" type="ORF">C665_13324</name>
</gene>
<dbReference type="PROSITE" id="PS50005">
    <property type="entry name" value="TPR"/>
    <property type="match status" value="2"/>
</dbReference>
<keyword evidence="1" id="KW-0677">Repeat</keyword>
<evidence type="ECO:0000256" key="1">
    <source>
        <dbReference type="ARBA" id="ARBA00022737"/>
    </source>
</evidence>
<dbReference type="PROSITE" id="PS51257">
    <property type="entry name" value="PROKAR_LIPOPROTEIN"/>
    <property type="match status" value="1"/>
</dbReference>
<proteinExistence type="predicted"/>
<dbReference type="SMART" id="SM00028">
    <property type="entry name" value="TPR"/>
    <property type="match status" value="13"/>
</dbReference>
<dbReference type="RefSeq" id="WP_004313769.1">
    <property type="nucleotide sequence ID" value="NZ_AMXD01000087.1"/>
</dbReference>
<evidence type="ECO:0000313" key="5">
    <source>
        <dbReference type="Proteomes" id="UP000013042"/>
    </source>
</evidence>
<feature type="repeat" description="TPR" evidence="3">
    <location>
        <begin position="208"/>
        <end position="241"/>
    </location>
</feature>
<accession>N6YPP7</accession>
<dbReference type="InterPro" id="IPR014266">
    <property type="entry name" value="PEP-CTERM_TPR_PrsT"/>
</dbReference>
<dbReference type="Pfam" id="PF13432">
    <property type="entry name" value="TPR_16"/>
    <property type="match status" value="7"/>
</dbReference>
<reference evidence="4 5" key="1">
    <citation type="submission" date="2012-09" db="EMBL/GenBank/DDBJ databases">
        <title>Draft Genome Sequences of 6 Strains from Genus Thauera.</title>
        <authorList>
            <person name="Liu B."/>
            <person name="Shapleigh J.P."/>
            <person name="Frostegard A.H."/>
        </authorList>
    </citation>
    <scope>NUCLEOTIDE SEQUENCE [LARGE SCALE GENOMIC DNA]</scope>
    <source>
        <strain evidence="4 5">S2</strain>
    </source>
</reference>
<protein>
    <submittedName>
        <fullName evidence="4">Uncharacterized protein</fullName>
    </submittedName>
</protein>
<keyword evidence="2 3" id="KW-0802">TPR repeat</keyword>
<sequence>MSENRTVRHHPRWSRPIRGIAVAAFSALVLVGCGETPEQMLASAKSFLEKQDFDAAGIQLKNALQENANLAEARFLLGRVNLRQGNVAGAVKELERALELGYPRDAVAAELAPALVRAGEFDRLLAEFGDPRVTAPATIAIVQAALGDAHLARREIDKAQAAYLQALGVNADEHGARIGFARTAAIKGDLKAAEEAVREVIARAPQVADAHALLGDLLVARGDLSQGLAALREAVRLQPGTVANHYALVTLLLRQNAIAEADAALDAMKSAVGRHPFTRYLLALRDYRENRLVEARDALMQVLKESPGLLVAELLAGVVHLRLNDHEIARAHLDRVLQAAPGNLVARQALVASHLATGESKRALELVQPALQVPQPSARLLGLAGQVYIANGDFERAEDYFERAAKAAPADVRARTRLGVARMAVGDADAGFTELEEASRMDEGGIQADLALVVGHLRRGDAKKALAAQAELERKQPDNALVHNLRGGLMLATRNIPAARAAFEKALAKQPTYLSAAVSLARLDLAERRPEMAIGRIKAVVDRDPRSVEALLTFAEMQRLTGAAPIEVLGTLERAEAVSPGAPVVGLATIQHHLSEGQPAEALRVAQKLATAHPNDPRAIEALARAQFAAGDSQQAISALNRLVGLLPESPLPLVALADMHRALMDGQAAEQALRKALGIAPDSMDVRQRLIALALQRKDPQGALRLAREAQSRQPELPAGYLLEGDVHAVGSQWPDAAEAYRKALERKGGGTAAVRLHSALLRADRRADANRMSEGWLKANPTDLVLRGHLGELALSEKRYADAARIFARMAEMAPQNPIILNNLAWAANEAKDPKALEYAEQALRLAPDNPAIIDTVGTIQVASGAVDAGLANLRRAVSIGPDLLPLQLNLVKALAKAGRKDEARSQLDALMPRLQEGTPMHQEARALQASL</sequence>
<name>N6YPP7_THASP</name>
<dbReference type="InterPro" id="IPR051012">
    <property type="entry name" value="CellSynth/LPSAsmb/PSIAsmb"/>
</dbReference>
<dbReference type="AlphaFoldDB" id="N6YPP7"/>
<evidence type="ECO:0000313" key="4">
    <source>
        <dbReference type="EMBL" id="ENO84357.1"/>
    </source>
</evidence>